<feature type="region of interest" description="Disordered" evidence="1">
    <location>
        <begin position="170"/>
        <end position="329"/>
    </location>
</feature>
<feature type="compositionally biased region" description="Basic and acidic residues" evidence="1">
    <location>
        <begin position="212"/>
        <end position="224"/>
    </location>
</feature>
<dbReference type="Gene3D" id="1.20.1280.50">
    <property type="match status" value="1"/>
</dbReference>
<dbReference type="InterPro" id="IPR001810">
    <property type="entry name" value="F-box_dom"/>
</dbReference>
<feature type="compositionally biased region" description="Basic and acidic residues" evidence="1">
    <location>
        <begin position="246"/>
        <end position="258"/>
    </location>
</feature>
<feature type="compositionally biased region" description="Polar residues" evidence="1">
    <location>
        <begin position="316"/>
        <end position="329"/>
    </location>
</feature>
<feature type="compositionally biased region" description="Polar residues" evidence="1">
    <location>
        <begin position="230"/>
        <end position="242"/>
    </location>
</feature>
<evidence type="ECO:0000313" key="3">
    <source>
        <dbReference type="EMBL" id="KER26045.1"/>
    </source>
</evidence>
<dbReference type="KEGG" id="ovi:T265_06622"/>
<dbReference type="SUPFAM" id="SSF81383">
    <property type="entry name" value="F-box domain"/>
    <property type="match status" value="1"/>
</dbReference>
<name>A0A074ZRS4_OPIVI</name>
<dbReference type="OrthoDB" id="10257471at2759"/>
<sequence>MRNAGGDVAKEYLKSTWTPLNDAALNSQFSKWTDRQRKQVLLDILPLCTTKQMEFLENAVRDKIPKHSIDFTRVLPRVLNFYIFSFLDPRSLCRCSQVCWYWKYLTEANELWAPKCIRRGWNLLGTKNISQPGIWKMHYVEKMIHLKASWPIKAAALEIMDQLDKVEREAREQLDSRSKKAKTEILPRRFTPQKDRNEPDPGSSRKPVPWRGPDKRPKDTRRLNYFDNIEGTQDPSRKQSGQVKVIRSDRGKPQDSPEWKPYSESTNPVSDSVKPSSVNVLRVNPMISGPREPWRPNSKYPKRQTQIVTEAHRRQSGNACRSTPIYSRTAPTTPLLKESAQDELNPCCETAMIGVAVIGSVEDLPLPPTYSKQQMLQKPRVTHMIEPIDDVKLLSPPPRRASVSTVEDLPLPPTYSKQQMLQKPRVAHMIEPIDDIKLLSPPPRRASVSTVEVHPGVQGTVGFQNMLPTQKSVGIRSPTTFKG</sequence>
<dbReference type="PANTHER" id="PTHR46857:SF2">
    <property type="entry name" value="F-BOX ONLY PROTEIN 16"/>
    <property type="match status" value="1"/>
</dbReference>
<evidence type="ECO:0000313" key="4">
    <source>
        <dbReference type="Proteomes" id="UP000054324"/>
    </source>
</evidence>
<dbReference type="InterPro" id="IPR036047">
    <property type="entry name" value="F-box-like_dom_sf"/>
</dbReference>
<accession>A0A074ZRS4</accession>
<reference evidence="3 4" key="1">
    <citation type="submission" date="2013-11" db="EMBL/GenBank/DDBJ databases">
        <title>Opisthorchis viverrini - life in the bile duct.</title>
        <authorList>
            <person name="Young N.D."/>
            <person name="Nagarajan N."/>
            <person name="Lin S.J."/>
            <person name="Korhonen P.K."/>
            <person name="Jex A.R."/>
            <person name="Hall R.S."/>
            <person name="Safavi-Hemami H."/>
            <person name="Kaewkong W."/>
            <person name="Bertrand D."/>
            <person name="Gao S."/>
            <person name="Seet Q."/>
            <person name="Wongkham S."/>
            <person name="Teh B.T."/>
            <person name="Wongkham C."/>
            <person name="Intapan P.M."/>
            <person name="Maleewong W."/>
            <person name="Yang X."/>
            <person name="Hu M."/>
            <person name="Wang Z."/>
            <person name="Hofmann A."/>
            <person name="Sternberg P.W."/>
            <person name="Tan P."/>
            <person name="Wang J."/>
            <person name="Gasser R.B."/>
        </authorList>
    </citation>
    <scope>NUCLEOTIDE SEQUENCE [LARGE SCALE GENOMIC DNA]</scope>
</reference>
<dbReference type="EMBL" id="KL596758">
    <property type="protein sequence ID" value="KER26045.1"/>
    <property type="molecule type" value="Genomic_DNA"/>
</dbReference>
<evidence type="ECO:0000259" key="2">
    <source>
        <dbReference type="PROSITE" id="PS50181"/>
    </source>
</evidence>
<dbReference type="CDD" id="cd22172">
    <property type="entry name" value="F-box_FBXO16"/>
    <property type="match status" value="1"/>
</dbReference>
<dbReference type="PROSITE" id="PS50181">
    <property type="entry name" value="FBOX"/>
    <property type="match status" value="1"/>
</dbReference>
<organism evidence="3 4">
    <name type="scientific">Opisthorchis viverrini</name>
    <name type="common">Southeast Asian liver fluke</name>
    <dbReference type="NCBI Taxonomy" id="6198"/>
    <lineage>
        <taxon>Eukaryota</taxon>
        <taxon>Metazoa</taxon>
        <taxon>Spiralia</taxon>
        <taxon>Lophotrochozoa</taxon>
        <taxon>Platyhelminthes</taxon>
        <taxon>Trematoda</taxon>
        <taxon>Digenea</taxon>
        <taxon>Opisthorchiida</taxon>
        <taxon>Opisthorchiata</taxon>
        <taxon>Opisthorchiidae</taxon>
        <taxon>Opisthorchis</taxon>
    </lineage>
</organism>
<dbReference type="RefSeq" id="XP_009170199.1">
    <property type="nucleotide sequence ID" value="XM_009171935.1"/>
</dbReference>
<dbReference type="Proteomes" id="UP000054324">
    <property type="component" value="Unassembled WGS sequence"/>
</dbReference>
<evidence type="ECO:0000256" key="1">
    <source>
        <dbReference type="SAM" id="MobiDB-lite"/>
    </source>
</evidence>
<feature type="compositionally biased region" description="Polar residues" evidence="1">
    <location>
        <begin position="263"/>
        <end position="279"/>
    </location>
</feature>
<dbReference type="STRING" id="6198.A0A074ZRS4"/>
<dbReference type="SMART" id="SM00256">
    <property type="entry name" value="FBOX"/>
    <property type="match status" value="1"/>
</dbReference>
<proteinExistence type="predicted"/>
<protein>
    <recommendedName>
        <fullName evidence="2">F-box domain-containing protein</fullName>
    </recommendedName>
</protein>
<dbReference type="InterPro" id="IPR052805">
    <property type="entry name" value="GEF_Ubiquitin-Prot_Reg"/>
</dbReference>
<feature type="domain" description="F-box" evidence="2">
    <location>
        <begin position="69"/>
        <end position="115"/>
    </location>
</feature>
<dbReference type="Pfam" id="PF12937">
    <property type="entry name" value="F-box-like"/>
    <property type="match status" value="1"/>
</dbReference>
<feature type="compositionally biased region" description="Basic and acidic residues" evidence="1">
    <location>
        <begin position="170"/>
        <end position="199"/>
    </location>
</feature>
<dbReference type="PANTHER" id="PTHR46857">
    <property type="entry name" value="EPITHELIAL CELL-TRANSFORMING SEQUENCE 2 ONCOGENE-LIKE"/>
    <property type="match status" value="1"/>
</dbReference>
<keyword evidence="4" id="KW-1185">Reference proteome</keyword>
<dbReference type="CTD" id="20320801"/>
<dbReference type="GeneID" id="20320801"/>
<gene>
    <name evidence="3" type="ORF">T265_06622</name>
</gene>
<dbReference type="AlphaFoldDB" id="A0A074ZRS4"/>